<feature type="compositionally biased region" description="Polar residues" evidence="1">
    <location>
        <begin position="1"/>
        <end position="16"/>
    </location>
</feature>
<evidence type="ECO:0000313" key="4">
    <source>
        <dbReference type="Proteomes" id="UP001530377"/>
    </source>
</evidence>
<dbReference type="Proteomes" id="UP001530377">
    <property type="component" value="Unassembled WGS sequence"/>
</dbReference>
<name>A0ABD3RZ54_9STRA</name>
<evidence type="ECO:0000256" key="1">
    <source>
        <dbReference type="SAM" id="MobiDB-lite"/>
    </source>
</evidence>
<feature type="domain" description="Nucleotide-diphospho-sugar transferase" evidence="2">
    <location>
        <begin position="96"/>
        <end position="320"/>
    </location>
</feature>
<feature type="region of interest" description="Disordered" evidence="1">
    <location>
        <begin position="1"/>
        <end position="22"/>
    </location>
</feature>
<proteinExistence type="predicted"/>
<protein>
    <recommendedName>
        <fullName evidence="2">Nucleotide-diphospho-sugar transferase domain-containing protein</fullName>
    </recommendedName>
</protein>
<sequence>MKQLSQIQSHSTQIEPQSKCPPLRAAVVPNEESADICSPREQHEWRDNLDKYFEESAGEMPAFAVVLTVNTGYLDFFVNWHRYFRMNSIQTNHVLIIIAEDSKIHRKLIAMFDSVESATIVLPGYDVANNSAHQNAEDYDSFKYKSLVSTRATHLLNLICILGATNDVAKKDIVIVYSDVDTVWVQDPFPSIQTLIGNGKSYDILAAVDDHDYWCVQDYYCTGFIVIAQSSASISFLSHWEKELKYTPQLNQPIFNTVLRSPMLPEIRHGGLGEIEFPPGRLYFDRWVEEGGYLERQKKRRSLVVHNNYIVGHDAKKKRFEEHGLWKHKKTLE</sequence>
<dbReference type="PANTHER" id="PTHR47032">
    <property type="entry name" value="UDP-D-XYLOSE:L-FUCOSE ALPHA-1,3-D-XYLOSYLTRANSFERASE-RELATED"/>
    <property type="match status" value="1"/>
</dbReference>
<evidence type="ECO:0000259" key="2">
    <source>
        <dbReference type="Pfam" id="PF03407"/>
    </source>
</evidence>
<dbReference type="InterPro" id="IPR052636">
    <property type="entry name" value="UDP-D-xylose:L-fucose_XylT"/>
</dbReference>
<dbReference type="InterPro" id="IPR005069">
    <property type="entry name" value="Nucl-diP-sugar_transferase"/>
</dbReference>
<dbReference type="EMBL" id="JALLPB020000101">
    <property type="protein sequence ID" value="KAL3817529.1"/>
    <property type="molecule type" value="Genomic_DNA"/>
</dbReference>
<dbReference type="AlphaFoldDB" id="A0ABD3RZ54"/>
<accession>A0ABD3RZ54</accession>
<comment type="caution">
    <text evidence="3">The sequence shown here is derived from an EMBL/GenBank/DDBJ whole genome shotgun (WGS) entry which is preliminary data.</text>
</comment>
<reference evidence="3 4" key="1">
    <citation type="submission" date="2024-10" db="EMBL/GenBank/DDBJ databases">
        <title>Updated reference genomes for cyclostephanoid diatoms.</title>
        <authorList>
            <person name="Roberts W.R."/>
            <person name="Alverson A.J."/>
        </authorList>
    </citation>
    <scope>NUCLEOTIDE SEQUENCE [LARGE SCALE GENOMIC DNA]</scope>
    <source>
        <strain evidence="3 4">AJA228-03</strain>
    </source>
</reference>
<evidence type="ECO:0000313" key="3">
    <source>
        <dbReference type="EMBL" id="KAL3817529.1"/>
    </source>
</evidence>
<gene>
    <name evidence="3" type="ORF">ACHAXA_003702</name>
</gene>
<organism evidence="3 4">
    <name type="scientific">Cyclostephanos tholiformis</name>
    <dbReference type="NCBI Taxonomy" id="382380"/>
    <lineage>
        <taxon>Eukaryota</taxon>
        <taxon>Sar</taxon>
        <taxon>Stramenopiles</taxon>
        <taxon>Ochrophyta</taxon>
        <taxon>Bacillariophyta</taxon>
        <taxon>Coscinodiscophyceae</taxon>
        <taxon>Thalassiosirophycidae</taxon>
        <taxon>Stephanodiscales</taxon>
        <taxon>Stephanodiscaceae</taxon>
        <taxon>Cyclostephanos</taxon>
    </lineage>
</organism>
<dbReference type="Pfam" id="PF03407">
    <property type="entry name" value="Nucleotid_trans"/>
    <property type="match status" value="1"/>
</dbReference>
<keyword evidence="4" id="KW-1185">Reference proteome</keyword>
<dbReference type="PANTHER" id="PTHR47032:SF1">
    <property type="entry name" value="UDP-D-XYLOSE:L-FUCOSE ALPHA-1,3-D-XYLOSYLTRANSFERASE-RELATED"/>
    <property type="match status" value="1"/>
</dbReference>